<gene>
    <name evidence="1" type="ORF">MNBD_NITROSPIRAE02-298</name>
</gene>
<protein>
    <submittedName>
        <fullName evidence="1">Uncharacterized protein</fullName>
    </submittedName>
</protein>
<accession>A0A3B1CJT9</accession>
<evidence type="ECO:0000313" key="1">
    <source>
        <dbReference type="EMBL" id="VAX30786.1"/>
    </source>
</evidence>
<organism evidence="1">
    <name type="scientific">hydrothermal vent metagenome</name>
    <dbReference type="NCBI Taxonomy" id="652676"/>
    <lineage>
        <taxon>unclassified sequences</taxon>
        <taxon>metagenomes</taxon>
        <taxon>ecological metagenomes</taxon>
    </lineage>
</organism>
<dbReference type="AlphaFoldDB" id="A0A3B1CJT9"/>
<sequence length="222" mass="25610">EHLKEETESISKDYGFNALGLSFQYRVPESQRWNREILNQIGISLNTALTSRPGYSGELDKALKSITFSTILNIRPDPVHFWDLRHQTIFNLGFSEVKALTDYSDLTRAKSISTFTSLRYLYRKLERPALQAALSYGYKAFPDLANNSSQHQVLANSFYRIGENFDVGLQLRYQKNTGDLKTIIGEHETEVQFALIYSIEQLWNSQFDDRESLLNLEHGYIP</sequence>
<dbReference type="EMBL" id="UOGH01000176">
    <property type="protein sequence ID" value="VAX30786.1"/>
    <property type="molecule type" value="Genomic_DNA"/>
</dbReference>
<reference evidence="1" key="1">
    <citation type="submission" date="2018-06" db="EMBL/GenBank/DDBJ databases">
        <authorList>
            <person name="Zhirakovskaya E."/>
        </authorList>
    </citation>
    <scope>NUCLEOTIDE SEQUENCE</scope>
</reference>
<proteinExistence type="predicted"/>
<feature type="non-terminal residue" evidence="1">
    <location>
        <position position="1"/>
    </location>
</feature>
<name>A0A3B1CJT9_9ZZZZ</name>